<dbReference type="PANTHER" id="PTHR31793">
    <property type="entry name" value="4-HYDROXYBENZOYL-COA THIOESTERASE FAMILY MEMBER"/>
    <property type="match status" value="1"/>
</dbReference>
<dbReference type="OrthoDB" id="9799036at2"/>
<evidence type="ECO:0000256" key="2">
    <source>
        <dbReference type="ARBA" id="ARBA00022801"/>
    </source>
</evidence>
<evidence type="ECO:0000256" key="1">
    <source>
        <dbReference type="ARBA" id="ARBA00005953"/>
    </source>
</evidence>
<dbReference type="RefSeq" id="WP_039191327.1">
    <property type="nucleotide sequence ID" value="NZ_JRFJ01000002.1"/>
</dbReference>
<keyword evidence="2" id="KW-0378">Hydrolase</keyword>
<protein>
    <submittedName>
        <fullName evidence="3">Thioesterase</fullName>
    </submittedName>
</protein>
<comment type="similarity">
    <text evidence="1">Belongs to the 4-hydroxybenzoyl-CoA thioesterase family.</text>
</comment>
<reference evidence="3 4" key="1">
    <citation type="submission" date="2014-09" db="EMBL/GenBank/DDBJ databases">
        <title>Isolation and characterization of Aurantimonas altamirensis ON-56566 from clinical sample following a dog bite.</title>
        <authorList>
            <person name="Eshaghi A."/>
            <person name="Li A."/>
            <person name="Shahinas D."/>
            <person name="Bahn P."/>
            <person name="Kus J.V."/>
            <person name="Patel S.N."/>
        </authorList>
    </citation>
    <scope>NUCLEOTIDE SEQUENCE [LARGE SCALE GENOMIC DNA]</scope>
    <source>
        <strain evidence="3 4">ON-56566</strain>
    </source>
</reference>
<evidence type="ECO:0000313" key="3">
    <source>
        <dbReference type="EMBL" id="KHJ54606.1"/>
    </source>
</evidence>
<dbReference type="InterPro" id="IPR050563">
    <property type="entry name" value="4-hydroxybenzoyl-CoA_TE"/>
</dbReference>
<dbReference type="CDD" id="cd00586">
    <property type="entry name" value="4HBT"/>
    <property type="match status" value="1"/>
</dbReference>
<accession>A0A0B1Q5F1</accession>
<dbReference type="GO" id="GO:0047617">
    <property type="term" value="F:fatty acyl-CoA hydrolase activity"/>
    <property type="evidence" value="ECO:0007669"/>
    <property type="project" value="TreeGrafter"/>
</dbReference>
<proteinExistence type="inferred from homology"/>
<dbReference type="SUPFAM" id="SSF54637">
    <property type="entry name" value="Thioesterase/thiol ester dehydrase-isomerase"/>
    <property type="match status" value="1"/>
</dbReference>
<dbReference type="PANTHER" id="PTHR31793:SF27">
    <property type="entry name" value="NOVEL THIOESTERASE SUPERFAMILY DOMAIN AND SAPOSIN A-TYPE DOMAIN CONTAINING PROTEIN (0610012H03RIK)"/>
    <property type="match status" value="1"/>
</dbReference>
<name>A0A0B1Q5F1_9HYPH</name>
<comment type="caution">
    <text evidence="3">The sequence shown here is derived from an EMBL/GenBank/DDBJ whole genome shotgun (WGS) entry which is preliminary data.</text>
</comment>
<evidence type="ECO:0000313" key="4">
    <source>
        <dbReference type="Proteomes" id="UP000030826"/>
    </source>
</evidence>
<dbReference type="Gene3D" id="3.10.129.10">
    <property type="entry name" value="Hotdog Thioesterase"/>
    <property type="match status" value="1"/>
</dbReference>
<dbReference type="EMBL" id="JRFJ01000002">
    <property type="protein sequence ID" value="KHJ54606.1"/>
    <property type="molecule type" value="Genomic_DNA"/>
</dbReference>
<dbReference type="Pfam" id="PF13279">
    <property type="entry name" value="4HBT_2"/>
    <property type="match status" value="1"/>
</dbReference>
<gene>
    <name evidence="3" type="ORF">LA66_08400</name>
</gene>
<dbReference type="AlphaFoldDB" id="A0A0B1Q5F1"/>
<sequence>MSQPQVPGRSRRNDYAHFIEVPTRWSDNDSYGHLNNAVYYSYFDTAVTRFLMEIAPRVDGPIPMFFVVETGCRYLAEAAYPDILTLGIRIGKLGTSSVRYELGVFRENGEEAVAEGLFVHVHIDPQARRPAPLSPELRTLLETYVR</sequence>
<dbReference type="Proteomes" id="UP000030826">
    <property type="component" value="Unassembled WGS sequence"/>
</dbReference>
<dbReference type="STRING" id="370622.LA66_08400"/>
<dbReference type="InterPro" id="IPR029069">
    <property type="entry name" value="HotDog_dom_sf"/>
</dbReference>
<organism evidence="3 4">
    <name type="scientific">Aureimonas altamirensis</name>
    <dbReference type="NCBI Taxonomy" id="370622"/>
    <lineage>
        <taxon>Bacteria</taxon>
        <taxon>Pseudomonadati</taxon>
        <taxon>Pseudomonadota</taxon>
        <taxon>Alphaproteobacteria</taxon>
        <taxon>Hyphomicrobiales</taxon>
        <taxon>Aurantimonadaceae</taxon>
        <taxon>Aureimonas</taxon>
    </lineage>
</organism>